<keyword evidence="4" id="KW-1185">Reference proteome</keyword>
<dbReference type="InterPro" id="IPR003734">
    <property type="entry name" value="DUF155"/>
</dbReference>
<dbReference type="PANTHER" id="PTHR16255:SF1">
    <property type="entry name" value="REQUIRED FOR MEIOTIC NUCLEAR DIVISION PROTEIN 1 HOMOLOG"/>
    <property type="match status" value="1"/>
</dbReference>
<dbReference type="PANTHER" id="PTHR16255">
    <property type="entry name" value="REQUIRED FOR MEIOTIC NUCLEAR DIVISION PROTEIN 1 HOMOLOG"/>
    <property type="match status" value="1"/>
</dbReference>
<dbReference type="GO" id="GO:0070131">
    <property type="term" value="P:positive regulation of mitochondrial translation"/>
    <property type="evidence" value="ECO:0007669"/>
    <property type="project" value="TreeGrafter"/>
</dbReference>
<reference evidence="3" key="2">
    <citation type="submission" date="2020-11" db="EMBL/GenBank/DDBJ databases">
        <authorList>
            <person name="McCartney M.A."/>
            <person name="Auch B."/>
            <person name="Kono T."/>
            <person name="Mallez S."/>
            <person name="Becker A."/>
            <person name="Gohl D.M."/>
            <person name="Silverstein K.A.T."/>
            <person name="Koren S."/>
            <person name="Bechman K.B."/>
            <person name="Herman A."/>
            <person name="Abrahante J.E."/>
            <person name="Garbe J."/>
        </authorList>
    </citation>
    <scope>NUCLEOTIDE SEQUENCE</scope>
    <source>
        <strain evidence="3">Duluth1</strain>
        <tissue evidence="3">Whole animal</tissue>
    </source>
</reference>
<dbReference type="AlphaFoldDB" id="A0A9D4N041"/>
<dbReference type="Proteomes" id="UP000828390">
    <property type="component" value="Unassembled WGS sequence"/>
</dbReference>
<evidence type="ECO:0000313" key="4">
    <source>
        <dbReference type="Proteomes" id="UP000828390"/>
    </source>
</evidence>
<dbReference type="GO" id="GO:0005739">
    <property type="term" value="C:mitochondrion"/>
    <property type="evidence" value="ECO:0007669"/>
    <property type="project" value="UniProtKB-ARBA"/>
</dbReference>
<sequence length="495" mass="56391">MSSTATNQDVAKKVPTKPLMKIKTKKKIRLVEDALQYNRVATYPVGQELNLESLAKEIVSQDTYKIVDMPTDLQGNLQDVIMTTAKYKFEGQIRDAFFFRDGTVSLWTMSESEMSRILIMNILNKRLLSSCMLGSKARPVNRANAVGSNFNILNGGTGFLTNSLNISALTCVVHSRCLSLHVNRKANQNTCTFLERKSGNVPIMQTLGRKSYIKYGPVLLWDQIMQTLGRKSYIKSGPVLLWDQIKVCYSVMSSTATNQDVAKKVPTKPLMKIKTKKKIRLVEDALQYNRVATYPVGQELNLESLAKEIVSQDTYKIVDMPTDLQGNLQDVIMTTAKYKFEGQIRDAFFFRDGTVSLWTMSESEKDDVLQLVRRHCIHPYNPVLTEQESEIIPVQNDMASKLVRGKIHIRSLPGDEKYEEITMMEKFAFSNAMAQSVTLAINENKLEKFIDQLESETQLLRDGQPSQLKRRDINMKLGEVFLHRQVLYNFDMHVL</sequence>
<dbReference type="InterPro" id="IPR051624">
    <property type="entry name" value="RMD1/Sad1-interacting"/>
</dbReference>
<comment type="similarity">
    <text evidence="1">Belongs to the RMD1/sif2 family.</text>
</comment>
<evidence type="ECO:0000259" key="2">
    <source>
        <dbReference type="Pfam" id="PF02582"/>
    </source>
</evidence>
<proteinExistence type="inferred from homology"/>
<protein>
    <recommendedName>
        <fullName evidence="2">DUF155 domain-containing protein</fullName>
    </recommendedName>
</protein>
<name>A0A9D4N041_DREPO</name>
<reference evidence="3" key="1">
    <citation type="journal article" date="2019" name="bioRxiv">
        <title>The Genome of the Zebra Mussel, Dreissena polymorpha: A Resource for Invasive Species Research.</title>
        <authorList>
            <person name="McCartney M.A."/>
            <person name="Auch B."/>
            <person name="Kono T."/>
            <person name="Mallez S."/>
            <person name="Zhang Y."/>
            <person name="Obille A."/>
            <person name="Becker A."/>
            <person name="Abrahante J.E."/>
            <person name="Garbe J."/>
            <person name="Badalamenti J.P."/>
            <person name="Herman A."/>
            <person name="Mangelson H."/>
            <person name="Liachko I."/>
            <person name="Sullivan S."/>
            <person name="Sone E.D."/>
            <person name="Koren S."/>
            <person name="Silverstein K.A.T."/>
            <person name="Beckman K.B."/>
            <person name="Gohl D.M."/>
        </authorList>
    </citation>
    <scope>NUCLEOTIDE SEQUENCE</scope>
    <source>
        <strain evidence="3">Duluth1</strain>
        <tissue evidence="3">Whole animal</tissue>
    </source>
</reference>
<dbReference type="EMBL" id="JAIWYP010000001">
    <property type="protein sequence ID" value="KAH3885221.1"/>
    <property type="molecule type" value="Genomic_DNA"/>
</dbReference>
<organism evidence="3 4">
    <name type="scientific">Dreissena polymorpha</name>
    <name type="common">Zebra mussel</name>
    <name type="synonym">Mytilus polymorpha</name>
    <dbReference type="NCBI Taxonomy" id="45954"/>
    <lineage>
        <taxon>Eukaryota</taxon>
        <taxon>Metazoa</taxon>
        <taxon>Spiralia</taxon>
        <taxon>Lophotrochozoa</taxon>
        <taxon>Mollusca</taxon>
        <taxon>Bivalvia</taxon>
        <taxon>Autobranchia</taxon>
        <taxon>Heteroconchia</taxon>
        <taxon>Euheterodonta</taxon>
        <taxon>Imparidentia</taxon>
        <taxon>Neoheterodontei</taxon>
        <taxon>Myida</taxon>
        <taxon>Dreissenoidea</taxon>
        <taxon>Dreissenidae</taxon>
        <taxon>Dreissena</taxon>
    </lineage>
</organism>
<evidence type="ECO:0000256" key="1">
    <source>
        <dbReference type="ARBA" id="ARBA00008306"/>
    </source>
</evidence>
<evidence type="ECO:0000313" key="3">
    <source>
        <dbReference type="EMBL" id="KAH3885221.1"/>
    </source>
</evidence>
<gene>
    <name evidence="3" type="ORF">DPMN_009214</name>
</gene>
<dbReference type="Pfam" id="PF02582">
    <property type="entry name" value="DUF155"/>
    <property type="match status" value="1"/>
</dbReference>
<comment type="caution">
    <text evidence="3">The sequence shown here is derived from an EMBL/GenBank/DDBJ whole genome shotgun (WGS) entry which is preliminary data.</text>
</comment>
<feature type="domain" description="DUF155" evidence="2">
    <location>
        <begin position="348"/>
        <end position="486"/>
    </location>
</feature>
<accession>A0A9D4N041</accession>